<organism evidence="2 3">
    <name type="scientific">Phyllosticta citricarpa</name>
    <dbReference type="NCBI Taxonomy" id="55181"/>
    <lineage>
        <taxon>Eukaryota</taxon>
        <taxon>Fungi</taxon>
        <taxon>Dikarya</taxon>
        <taxon>Ascomycota</taxon>
        <taxon>Pezizomycotina</taxon>
        <taxon>Dothideomycetes</taxon>
        <taxon>Dothideomycetes incertae sedis</taxon>
        <taxon>Botryosphaeriales</taxon>
        <taxon>Phyllostictaceae</taxon>
        <taxon>Phyllosticta</taxon>
    </lineage>
</organism>
<feature type="compositionally biased region" description="Low complexity" evidence="1">
    <location>
        <begin position="61"/>
        <end position="79"/>
    </location>
</feature>
<feature type="compositionally biased region" description="Basic and acidic residues" evidence="1">
    <location>
        <begin position="17"/>
        <end position="41"/>
    </location>
</feature>
<feature type="region of interest" description="Disordered" evidence="1">
    <location>
        <begin position="153"/>
        <end position="548"/>
    </location>
</feature>
<feature type="compositionally biased region" description="Basic and acidic residues" evidence="1">
    <location>
        <begin position="445"/>
        <end position="457"/>
    </location>
</feature>
<feature type="region of interest" description="Disordered" evidence="1">
    <location>
        <begin position="951"/>
        <end position="972"/>
    </location>
</feature>
<accession>A0ABR1MLX0</accession>
<dbReference type="EMBL" id="JBBPDW010000004">
    <property type="protein sequence ID" value="KAK7553381.1"/>
    <property type="molecule type" value="Genomic_DNA"/>
</dbReference>
<feature type="compositionally biased region" description="Polar residues" evidence="1">
    <location>
        <begin position="275"/>
        <end position="286"/>
    </location>
</feature>
<keyword evidence="3" id="KW-1185">Reference proteome</keyword>
<evidence type="ECO:0000313" key="2">
    <source>
        <dbReference type="EMBL" id="KAK7553381.1"/>
    </source>
</evidence>
<evidence type="ECO:0000256" key="1">
    <source>
        <dbReference type="SAM" id="MobiDB-lite"/>
    </source>
</evidence>
<proteinExistence type="predicted"/>
<feature type="compositionally biased region" description="Basic and acidic residues" evidence="1">
    <location>
        <begin position="287"/>
        <end position="297"/>
    </location>
</feature>
<feature type="compositionally biased region" description="Basic and acidic residues" evidence="1">
    <location>
        <begin position="524"/>
        <end position="534"/>
    </location>
</feature>
<feature type="region of interest" description="Disordered" evidence="1">
    <location>
        <begin position="632"/>
        <end position="666"/>
    </location>
</feature>
<feature type="compositionally biased region" description="Basic and acidic residues" evidence="1">
    <location>
        <begin position="102"/>
        <end position="114"/>
    </location>
</feature>
<feature type="compositionally biased region" description="Basic and acidic residues" evidence="1">
    <location>
        <begin position="340"/>
        <end position="349"/>
    </location>
</feature>
<feature type="compositionally biased region" description="Basic and acidic residues" evidence="1">
    <location>
        <begin position="157"/>
        <end position="177"/>
    </location>
</feature>
<comment type="caution">
    <text evidence="2">The sequence shown here is derived from an EMBL/GenBank/DDBJ whole genome shotgun (WGS) entry which is preliminary data.</text>
</comment>
<protein>
    <submittedName>
        <fullName evidence="2">Uncharacterized protein</fullName>
    </submittedName>
</protein>
<reference evidence="2 3" key="1">
    <citation type="submission" date="2024-04" db="EMBL/GenBank/DDBJ databases">
        <title>Phyllosticta paracitricarpa is synonymous to the EU quarantine fungus P. citricarpa based on phylogenomic analyses.</title>
        <authorList>
            <consortium name="Lawrence Berkeley National Laboratory"/>
            <person name="Van Ingen-Buijs V.A."/>
            <person name="Van Westerhoven A.C."/>
            <person name="Haridas S."/>
            <person name="Skiadas P."/>
            <person name="Martin F."/>
            <person name="Groenewald J.Z."/>
            <person name="Crous P.W."/>
            <person name="Seidl M.F."/>
        </authorList>
    </citation>
    <scope>NUCLEOTIDE SEQUENCE [LARGE SCALE GENOMIC DNA]</scope>
    <source>
        <strain evidence="2 3">CBS 122670</strain>
    </source>
</reference>
<gene>
    <name evidence="2" type="ORF">IWX46DRAFT_637785</name>
</gene>
<feature type="compositionally biased region" description="Basic and acidic residues" evidence="1">
    <location>
        <begin position="306"/>
        <end position="318"/>
    </location>
</feature>
<feature type="compositionally biased region" description="Polar residues" evidence="1">
    <location>
        <begin position="405"/>
        <end position="424"/>
    </location>
</feature>
<evidence type="ECO:0000313" key="3">
    <source>
        <dbReference type="Proteomes" id="UP001365128"/>
    </source>
</evidence>
<name>A0ABR1MLX0_9PEZI</name>
<sequence length="1065" mass="119112">MAYHHYYDRSYQLPGRRYESNTSRSRDYDAYQPRYEDHRNINYDSLPPADMKYSRRRLDDYSYSSSSSRHSNQPSLSRSVSYPVGHRRQATWPPFPTVEDLSEARAKEHDHSSLDENAGEEAVNRGSIDQEPVLLEVKEEINPELRFVIVPGAAGDADGRSDGVPIRKDAACDDAHNSKRLPLQAERKKKPIEPPRRPPSPYAYSKPDLVRVRSDSVAFLSPDARQSASRKKNVPSQAPADMRKLGRSGGAISEDSDLDEDEVPQLRSRRRPTRYSFSKDQLSSLPKESKALDKDRIQAPYCSNGDVKEDLPALKERTSTPYSYKPAESNRQEFNTTSSRDVDPRERLSVRTTMPTSSRPDTPPRSTPFSSSSLGSAAGLTPQSSAMLTGDLPWSRPLPLRRSTCETLYGSTQRGTASKPSSRPASPLAQGHDLPPSPPRSPMLRPKDDSMRPRSDPRSIPGPKQGSRNASRRGSPLSASFDLEPRTPRVESPIDYTSNRLERTTSFPFVNPPNDRSRPSSRHGRSDSGLRDEPTPYPRDAPVRADMQPPSARLPAVAAAAAGASLPYPDNDAHQLMPSEEHFQFFPNSPQTPTRSSFPDYARVPATPITPIPSRLHEEFDYARKPAIRRTYSDTDATRRSTSTLAAREKKSSQEAAELELPSGPLPACPRSDYTTKYNDWYTLDGALSLDFCPECVENVVRRTPFRREFKRVLDMEPDYPKKCALGDPWFRIAWLLTLQEKRDDLALMRALAAVGGDEKECPDKHRAHRPWYSLPNRFNDGFIANLHVCQACVRRVEALMPALRGAFVRELSPATSAASTKYLCSLRTSSRRFPKYLDALLDVHAAALKRRDAVPDLTPFADLAQDNAWKAECQRDTPLLGALWHVVPGVPDFTVCEECYDEVVWPLARSGSKIASLVTGAMQYVDGSGSSSSSSSNGGAQEHGVIGTAADEMSNGGADSNGNGNGNGTTADEGRSCQLYSARMRRAWVRACRDEDLAPFLRRVRERRQAERDIGARNRRLMKYLDDLEAAAGGKVPASGRDRELMERIKEEMERCRREWKEWE</sequence>
<feature type="compositionally biased region" description="Low complexity" evidence="1">
    <location>
        <begin position="351"/>
        <end position="360"/>
    </location>
</feature>
<feature type="region of interest" description="Disordered" evidence="1">
    <location>
        <begin position="17"/>
        <end position="127"/>
    </location>
</feature>
<feature type="compositionally biased region" description="Acidic residues" evidence="1">
    <location>
        <begin position="254"/>
        <end position="263"/>
    </location>
</feature>
<dbReference type="Proteomes" id="UP001365128">
    <property type="component" value="Unassembled WGS sequence"/>
</dbReference>
<feature type="compositionally biased region" description="Polar residues" evidence="1">
    <location>
        <begin position="495"/>
        <end position="508"/>
    </location>
</feature>